<reference evidence="1" key="2">
    <citation type="submission" date="2020-11" db="EMBL/GenBank/DDBJ databases">
        <authorList>
            <person name="McCartney M.A."/>
            <person name="Auch B."/>
            <person name="Kono T."/>
            <person name="Mallez S."/>
            <person name="Becker A."/>
            <person name="Gohl D.M."/>
            <person name="Silverstein K.A.T."/>
            <person name="Koren S."/>
            <person name="Bechman K.B."/>
            <person name="Herman A."/>
            <person name="Abrahante J.E."/>
            <person name="Garbe J."/>
        </authorList>
    </citation>
    <scope>NUCLEOTIDE SEQUENCE</scope>
    <source>
        <strain evidence="1">Duluth1</strain>
        <tissue evidence="1">Whole animal</tissue>
    </source>
</reference>
<evidence type="ECO:0000313" key="2">
    <source>
        <dbReference type="Proteomes" id="UP000828390"/>
    </source>
</evidence>
<keyword evidence="2" id="KW-1185">Reference proteome</keyword>
<organism evidence="1 2">
    <name type="scientific">Dreissena polymorpha</name>
    <name type="common">Zebra mussel</name>
    <name type="synonym">Mytilus polymorpha</name>
    <dbReference type="NCBI Taxonomy" id="45954"/>
    <lineage>
        <taxon>Eukaryota</taxon>
        <taxon>Metazoa</taxon>
        <taxon>Spiralia</taxon>
        <taxon>Lophotrochozoa</taxon>
        <taxon>Mollusca</taxon>
        <taxon>Bivalvia</taxon>
        <taxon>Autobranchia</taxon>
        <taxon>Heteroconchia</taxon>
        <taxon>Euheterodonta</taxon>
        <taxon>Imparidentia</taxon>
        <taxon>Neoheterodontei</taxon>
        <taxon>Myida</taxon>
        <taxon>Dreissenoidea</taxon>
        <taxon>Dreissenidae</taxon>
        <taxon>Dreissena</taxon>
    </lineage>
</organism>
<dbReference type="Proteomes" id="UP000828390">
    <property type="component" value="Unassembled WGS sequence"/>
</dbReference>
<dbReference type="AlphaFoldDB" id="A0A9D4ITA1"/>
<sequence>MVDGELGVHGVRVQRLVMLGFNKGTGSAIHLPRRNSVITVSGTLLMIAYACCKHVQVRNP</sequence>
<name>A0A9D4ITA1_DREPO</name>
<accession>A0A9D4ITA1</accession>
<comment type="caution">
    <text evidence="1">The sequence shown here is derived from an EMBL/GenBank/DDBJ whole genome shotgun (WGS) entry which is preliminary data.</text>
</comment>
<protein>
    <submittedName>
        <fullName evidence="1">Uncharacterized protein</fullName>
    </submittedName>
</protein>
<proteinExistence type="predicted"/>
<gene>
    <name evidence="1" type="ORF">DPMN_162141</name>
</gene>
<dbReference type="EMBL" id="JAIWYP010000008">
    <property type="protein sequence ID" value="KAH3784189.1"/>
    <property type="molecule type" value="Genomic_DNA"/>
</dbReference>
<reference evidence="1" key="1">
    <citation type="journal article" date="2019" name="bioRxiv">
        <title>The Genome of the Zebra Mussel, Dreissena polymorpha: A Resource for Invasive Species Research.</title>
        <authorList>
            <person name="McCartney M.A."/>
            <person name="Auch B."/>
            <person name="Kono T."/>
            <person name="Mallez S."/>
            <person name="Zhang Y."/>
            <person name="Obille A."/>
            <person name="Becker A."/>
            <person name="Abrahante J.E."/>
            <person name="Garbe J."/>
            <person name="Badalamenti J.P."/>
            <person name="Herman A."/>
            <person name="Mangelson H."/>
            <person name="Liachko I."/>
            <person name="Sullivan S."/>
            <person name="Sone E.D."/>
            <person name="Koren S."/>
            <person name="Silverstein K.A.T."/>
            <person name="Beckman K.B."/>
            <person name="Gohl D.M."/>
        </authorList>
    </citation>
    <scope>NUCLEOTIDE SEQUENCE</scope>
    <source>
        <strain evidence="1">Duluth1</strain>
        <tissue evidence="1">Whole animal</tissue>
    </source>
</reference>
<evidence type="ECO:0000313" key="1">
    <source>
        <dbReference type="EMBL" id="KAH3784189.1"/>
    </source>
</evidence>